<gene>
    <name evidence="2" type="ORF">GCM10009765_50270</name>
</gene>
<evidence type="ECO:0000313" key="3">
    <source>
        <dbReference type="Proteomes" id="UP001500618"/>
    </source>
</evidence>
<comment type="caution">
    <text evidence="2">The sequence shown here is derived from an EMBL/GenBank/DDBJ whole genome shotgun (WGS) entry which is preliminary data.</text>
</comment>
<dbReference type="CDD" id="cd00090">
    <property type="entry name" value="HTH_ARSR"/>
    <property type="match status" value="1"/>
</dbReference>
<dbReference type="Gene3D" id="1.10.10.10">
    <property type="entry name" value="Winged helix-like DNA-binding domain superfamily/Winged helix DNA-binding domain"/>
    <property type="match status" value="1"/>
</dbReference>
<dbReference type="SUPFAM" id="SSF46785">
    <property type="entry name" value="Winged helix' DNA-binding domain"/>
    <property type="match status" value="1"/>
</dbReference>
<dbReference type="SMART" id="SM00418">
    <property type="entry name" value="HTH_ARSR"/>
    <property type="match status" value="1"/>
</dbReference>
<keyword evidence="3" id="KW-1185">Reference proteome</keyword>
<dbReference type="Pfam" id="PF12840">
    <property type="entry name" value="HTH_20"/>
    <property type="match status" value="1"/>
</dbReference>
<dbReference type="Proteomes" id="UP001500618">
    <property type="component" value="Unassembled WGS sequence"/>
</dbReference>
<dbReference type="InterPro" id="IPR036390">
    <property type="entry name" value="WH_DNA-bd_sf"/>
</dbReference>
<sequence>MDVLQPDPNKDVTLDTATLRVLAHPMRLALLNHLRHHGPATGRQLAAIFGIDSGAASYHLRKLAAGDLIDEDEERGTGRDRWWRALHRTSFHDPAQSPDQEAGRAYAQALVLAYADTLRTLAGQVPLLPQDWYGASIFSDYTLTITPDALNSLKSELVAVINRYRDAPTGETAVSVQLQAYPLLEPRIATD</sequence>
<dbReference type="InterPro" id="IPR011991">
    <property type="entry name" value="ArsR-like_HTH"/>
</dbReference>
<organism evidence="2 3">
    <name type="scientific">Fodinicola feengrottensis</name>
    <dbReference type="NCBI Taxonomy" id="435914"/>
    <lineage>
        <taxon>Bacteria</taxon>
        <taxon>Bacillati</taxon>
        <taxon>Actinomycetota</taxon>
        <taxon>Actinomycetes</taxon>
        <taxon>Mycobacteriales</taxon>
        <taxon>Fodinicola</taxon>
    </lineage>
</organism>
<dbReference type="RefSeq" id="WP_344312940.1">
    <property type="nucleotide sequence ID" value="NZ_BAAANY010000020.1"/>
</dbReference>
<evidence type="ECO:0000313" key="2">
    <source>
        <dbReference type="EMBL" id="GAA1694974.1"/>
    </source>
</evidence>
<evidence type="ECO:0000259" key="1">
    <source>
        <dbReference type="SMART" id="SM00418"/>
    </source>
</evidence>
<reference evidence="3" key="1">
    <citation type="journal article" date="2019" name="Int. J. Syst. Evol. Microbiol.">
        <title>The Global Catalogue of Microorganisms (GCM) 10K type strain sequencing project: providing services to taxonomists for standard genome sequencing and annotation.</title>
        <authorList>
            <consortium name="The Broad Institute Genomics Platform"/>
            <consortium name="The Broad Institute Genome Sequencing Center for Infectious Disease"/>
            <person name="Wu L."/>
            <person name="Ma J."/>
        </authorList>
    </citation>
    <scope>NUCLEOTIDE SEQUENCE [LARGE SCALE GENOMIC DNA]</scope>
    <source>
        <strain evidence="3">JCM 14718</strain>
    </source>
</reference>
<name>A0ABP4TWG1_9ACTN</name>
<accession>A0ABP4TWG1</accession>
<proteinExistence type="predicted"/>
<feature type="domain" description="HTH arsR-type" evidence="1">
    <location>
        <begin position="17"/>
        <end position="111"/>
    </location>
</feature>
<dbReference type="InterPro" id="IPR001845">
    <property type="entry name" value="HTH_ArsR_DNA-bd_dom"/>
</dbReference>
<dbReference type="EMBL" id="BAAANY010000020">
    <property type="protein sequence ID" value="GAA1694974.1"/>
    <property type="molecule type" value="Genomic_DNA"/>
</dbReference>
<protein>
    <recommendedName>
        <fullName evidence="1">HTH arsR-type domain-containing protein</fullName>
    </recommendedName>
</protein>
<dbReference type="InterPro" id="IPR036388">
    <property type="entry name" value="WH-like_DNA-bd_sf"/>
</dbReference>